<dbReference type="PANTHER" id="PTHR11076:SF34">
    <property type="entry name" value="PROTEIN UMUC"/>
    <property type="match status" value="1"/>
</dbReference>
<dbReference type="SUPFAM" id="SSF56672">
    <property type="entry name" value="DNA/RNA polymerases"/>
    <property type="match status" value="1"/>
</dbReference>
<comment type="caution">
    <text evidence="7">The sequence shown here is derived from an EMBL/GenBank/DDBJ whole genome shotgun (WGS) entry which is preliminary data.</text>
</comment>
<dbReference type="GO" id="GO:0003684">
    <property type="term" value="F:damaged DNA binding"/>
    <property type="evidence" value="ECO:0007669"/>
    <property type="project" value="InterPro"/>
</dbReference>
<dbReference type="Pfam" id="PF11798">
    <property type="entry name" value="IMS_HHH"/>
    <property type="match status" value="1"/>
</dbReference>
<dbReference type="Proteomes" id="UP000216339">
    <property type="component" value="Unassembled WGS sequence"/>
</dbReference>
<evidence type="ECO:0000256" key="2">
    <source>
        <dbReference type="ARBA" id="ARBA00022763"/>
    </source>
</evidence>
<keyword evidence="2" id="KW-0227">DNA damage</keyword>
<dbReference type="InterPro" id="IPR043128">
    <property type="entry name" value="Rev_trsase/Diguanyl_cyclase"/>
</dbReference>
<evidence type="ECO:0000259" key="6">
    <source>
        <dbReference type="PROSITE" id="PS50173"/>
    </source>
</evidence>
<protein>
    <recommendedName>
        <fullName evidence="6">UmuC domain-containing protein</fullName>
    </recommendedName>
</protein>
<dbReference type="GO" id="GO:0005829">
    <property type="term" value="C:cytosol"/>
    <property type="evidence" value="ECO:0007669"/>
    <property type="project" value="TreeGrafter"/>
</dbReference>
<dbReference type="GO" id="GO:0006281">
    <property type="term" value="P:DNA repair"/>
    <property type="evidence" value="ECO:0007669"/>
    <property type="project" value="UniProtKB-KW"/>
</dbReference>
<dbReference type="InterPro" id="IPR025188">
    <property type="entry name" value="DUF4113"/>
</dbReference>
<evidence type="ECO:0000256" key="3">
    <source>
        <dbReference type="ARBA" id="ARBA00023199"/>
    </source>
</evidence>
<dbReference type="InterPro" id="IPR043502">
    <property type="entry name" value="DNA/RNA_pol_sf"/>
</dbReference>
<evidence type="ECO:0000313" key="8">
    <source>
        <dbReference type="Proteomes" id="UP000216339"/>
    </source>
</evidence>
<feature type="domain" description="UmuC" evidence="6">
    <location>
        <begin position="8"/>
        <end position="200"/>
    </location>
</feature>
<dbReference type="InterPro" id="IPR001126">
    <property type="entry name" value="UmuC"/>
</dbReference>
<dbReference type="PROSITE" id="PS50173">
    <property type="entry name" value="UMUC"/>
    <property type="match status" value="1"/>
</dbReference>
<evidence type="ECO:0000256" key="4">
    <source>
        <dbReference type="ARBA" id="ARBA00023204"/>
    </source>
</evidence>
<dbReference type="Gene3D" id="3.30.70.270">
    <property type="match status" value="1"/>
</dbReference>
<gene>
    <name evidence="7" type="ORF">BSZ37_07715</name>
</gene>
<comment type="similarity">
    <text evidence="1">Belongs to the DNA polymerase type-Y family.</text>
</comment>
<dbReference type="InterPro" id="IPR050116">
    <property type="entry name" value="DNA_polymerase-Y"/>
</dbReference>
<evidence type="ECO:0000256" key="1">
    <source>
        <dbReference type="ARBA" id="ARBA00010945"/>
    </source>
</evidence>
<organism evidence="7 8">
    <name type="scientific">Rubrivirga marina</name>
    <dbReference type="NCBI Taxonomy" id="1196024"/>
    <lineage>
        <taxon>Bacteria</taxon>
        <taxon>Pseudomonadati</taxon>
        <taxon>Rhodothermota</taxon>
        <taxon>Rhodothermia</taxon>
        <taxon>Rhodothermales</taxon>
        <taxon>Rubricoccaceae</taxon>
        <taxon>Rubrivirga</taxon>
    </lineage>
</organism>
<keyword evidence="8" id="KW-1185">Reference proteome</keyword>
<evidence type="ECO:0000313" key="7">
    <source>
        <dbReference type="EMBL" id="PAP76338.1"/>
    </source>
</evidence>
<dbReference type="EMBL" id="MQWD01000001">
    <property type="protein sequence ID" value="PAP76338.1"/>
    <property type="molecule type" value="Genomic_DNA"/>
</dbReference>
<dbReference type="CDD" id="cd01700">
    <property type="entry name" value="PolY_Pol_V_umuC"/>
    <property type="match status" value="1"/>
</dbReference>
<accession>A0A271IZC8</accession>
<dbReference type="OrthoDB" id="9808813at2"/>
<dbReference type="Pfam" id="PF00817">
    <property type="entry name" value="IMS"/>
    <property type="match status" value="1"/>
</dbReference>
<dbReference type="InterPro" id="IPR017961">
    <property type="entry name" value="DNA_pol_Y-fam_little_finger"/>
</dbReference>
<dbReference type="RefSeq" id="WP_095509990.1">
    <property type="nucleotide sequence ID" value="NZ_MQWD01000001.1"/>
</dbReference>
<sequence>MPSPRRLVALVDCSAFYVSCERVFDPSLVGVPVAVLSNNDGCVIARSQEVKDAGIPMGAPYFKHRRELEAMGARVFSSNYTLYGDMSRRVMDTLLTVSPHVVPYSIDEAFVHLPTGGRAGDALRDHAEATAREIRRRVLRWTGIPVRVSVAETKTLAKAASEYARTLLRAGEEPVVCFYGHPDREAFLEDLDVGDVWGVGRRWGQRLRDLGFSTAAKLVEAPDVVIRSRFNVVLLRTVYELRGLPCVRDGDGPVERKTMVRSRSFGEPVEDAETVRRAVATHAARAAEKLRAEGLVAGRVGAFCTTKGYGPGPHRTGWVERELTVASARTPDLIRAALLSLGEAFIAADERGRPYRYRKAGVVLGELRPAGTEQRALFDSDERTPEWTAAQGRLMDALDACNRKFGRRAVAFAAMGPPSALRKARDGSDGAPRWEMRRERMSPRYTTRWDEIAAVGA</sequence>
<dbReference type="PANTHER" id="PTHR11076">
    <property type="entry name" value="DNA REPAIR POLYMERASE UMUC / TRANSFERASE FAMILY MEMBER"/>
    <property type="match status" value="1"/>
</dbReference>
<reference evidence="7 8" key="1">
    <citation type="submission" date="2016-11" db="EMBL/GenBank/DDBJ databases">
        <title>Study of marine rhodopsin-containing bacteria.</title>
        <authorList>
            <person name="Yoshizawa S."/>
            <person name="Kumagai Y."/>
            <person name="Kogure K."/>
        </authorList>
    </citation>
    <scope>NUCLEOTIDE SEQUENCE [LARGE SCALE GENOMIC DNA]</scope>
    <source>
        <strain evidence="7 8">SAORIC-28</strain>
    </source>
</reference>
<dbReference type="Gene3D" id="3.40.1170.60">
    <property type="match status" value="1"/>
</dbReference>
<dbReference type="Pfam" id="PF11799">
    <property type="entry name" value="IMS_C"/>
    <property type="match status" value="1"/>
</dbReference>
<dbReference type="AlphaFoldDB" id="A0A271IZC8"/>
<dbReference type="Gene3D" id="1.10.150.20">
    <property type="entry name" value="5' to 3' exonuclease, C-terminal subdomain"/>
    <property type="match status" value="1"/>
</dbReference>
<keyword evidence="3" id="KW-0741">SOS mutagenesis</keyword>
<dbReference type="Pfam" id="PF13438">
    <property type="entry name" value="DUF4113"/>
    <property type="match status" value="1"/>
</dbReference>
<name>A0A271IZC8_9BACT</name>
<proteinExistence type="inferred from homology"/>
<keyword evidence="5" id="KW-0742">SOS response</keyword>
<dbReference type="InterPro" id="IPR024728">
    <property type="entry name" value="PolY_HhH_motif"/>
</dbReference>
<dbReference type="GO" id="GO:0003887">
    <property type="term" value="F:DNA-directed DNA polymerase activity"/>
    <property type="evidence" value="ECO:0007669"/>
    <property type="project" value="TreeGrafter"/>
</dbReference>
<dbReference type="GO" id="GO:0009432">
    <property type="term" value="P:SOS response"/>
    <property type="evidence" value="ECO:0007669"/>
    <property type="project" value="UniProtKB-KW"/>
</dbReference>
<dbReference type="GO" id="GO:0042276">
    <property type="term" value="P:error-prone translesion synthesis"/>
    <property type="evidence" value="ECO:0007669"/>
    <property type="project" value="TreeGrafter"/>
</dbReference>
<evidence type="ECO:0000256" key="5">
    <source>
        <dbReference type="ARBA" id="ARBA00023236"/>
    </source>
</evidence>
<keyword evidence="4" id="KW-0234">DNA repair</keyword>